<dbReference type="RefSeq" id="WP_247810358.1">
    <property type="nucleotide sequence ID" value="NZ_CP095855.1"/>
</dbReference>
<proteinExistence type="predicted"/>
<dbReference type="Proteomes" id="UP000830198">
    <property type="component" value="Chromosome"/>
</dbReference>
<dbReference type="CDD" id="cd04859">
    <property type="entry name" value="Prim_Pol"/>
    <property type="match status" value="1"/>
</dbReference>
<evidence type="ECO:0000313" key="3">
    <source>
        <dbReference type="Proteomes" id="UP000830198"/>
    </source>
</evidence>
<dbReference type="InterPro" id="IPR015330">
    <property type="entry name" value="DNA_primase/pol_bifunc_N"/>
</dbReference>
<keyword evidence="3" id="KW-1185">Reference proteome</keyword>
<feature type="domain" description="DNA primase/polymerase bifunctional N-terminal" evidence="1">
    <location>
        <begin position="24"/>
        <end position="202"/>
    </location>
</feature>
<reference evidence="2 3" key="1">
    <citation type="submission" date="2022-04" db="EMBL/GenBank/DDBJ databases">
        <title>The arsenic-methylating capacity of Chitinophaga filiformis YT5 during chitin decomposition.</title>
        <authorList>
            <person name="Chen G."/>
            <person name="Liang Y."/>
        </authorList>
    </citation>
    <scope>NUCLEOTIDE SEQUENCE [LARGE SCALE GENOMIC DNA]</scope>
    <source>
        <strain evidence="2 3">YT5</strain>
    </source>
</reference>
<evidence type="ECO:0000259" key="1">
    <source>
        <dbReference type="SMART" id="SM00943"/>
    </source>
</evidence>
<gene>
    <name evidence="2" type="ORF">MYF79_23985</name>
</gene>
<evidence type="ECO:0000313" key="2">
    <source>
        <dbReference type="EMBL" id="UPK68017.1"/>
    </source>
</evidence>
<accession>A0ABY4HW49</accession>
<protein>
    <submittedName>
        <fullName evidence="2">Bifunctional DNA primase/polymerase</fullName>
    </submittedName>
</protein>
<dbReference type="SMART" id="SM00943">
    <property type="entry name" value="Prim-Pol"/>
    <property type="match status" value="1"/>
</dbReference>
<dbReference type="SUPFAM" id="SSF56747">
    <property type="entry name" value="Prim-pol domain"/>
    <property type="match status" value="1"/>
</dbReference>
<dbReference type="Pfam" id="PF09250">
    <property type="entry name" value="Prim-Pol"/>
    <property type="match status" value="1"/>
</dbReference>
<name>A0ABY4HW49_CHIFI</name>
<organism evidence="2 3">
    <name type="scientific">Chitinophaga filiformis</name>
    <name type="common">Myxococcus filiformis</name>
    <name type="synonym">Flexibacter filiformis</name>
    <dbReference type="NCBI Taxonomy" id="104663"/>
    <lineage>
        <taxon>Bacteria</taxon>
        <taxon>Pseudomonadati</taxon>
        <taxon>Bacteroidota</taxon>
        <taxon>Chitinophagia</taxon>
        <taxon>Chitinophagales</taxon>
        <taxon>Chitinophagaceae</taxon>
        <taxon>Chitinophaga</taxon>
    </lineage>
</organism>
<sequence>MQPKISHRQATSSLWKGCWLWEKALTYASIGYSPIAVGTSKRPCVKWRPYQQSPATAATLRWMFSLPPANGIALVCGAVSGGLEVIDIDCKHALDQELFAKLWSKILQYSPSLAAQLVVARTRSGGYHLYYRCDQAGSNAKLASRPTTTEERRTAPNQPLKVLIETRGEKGYVVAPPTPGYAFIQGDLYRVPLISATDRLSLLTIAKSFNLVPEKKWTPAVATHRSTSCDDPLTDYNARGDVIALLLSYGWTIVGQDGERTLVKRPGDTDSYSSGNYHHGLRCFKVFSTSTQFEHEVAYRPSAVFAILACNGDFREAARRLLKMGYGKARLAQYRPQSPGTGRKRRR</sequence>
<dbReference type="EMBL" id="CP095855">
    <property type="protein sequence ID" value="UPK68017.1"/>
    <property type="molecule type" value="Genomic_DNA"/>
</dbReference>